<evidence type="ECO:0000256" key="1">
    <source>
        <dbReference type="SAM" id="MobiDB-lite"/>
    </source>
</evidence>
<feature type="region of interest" description="Disordered" evidence="1">
    <location>
        <begin position="736"/>
        <end position="756"/>
    </location>
</feature>
<keyword evidence="2" id="KW-1185">Reference proteome</keyword>
<dbReference type="AlphaFoldDB" id="A0A3Q0J0W8"/>
<evidence type="ECO:0000313" key="2">
    <source>
        <dbReference type="Proteomes" id="UP000079169"/>
    </source>
</evidence>
<name>A0A3Q0J0W8_DIACI</name>
<protein>
    <submittedName>
        <fullName evidence="3">Uncharacterized protein LOC113468969</fullName>
    </submittedName>
</protein>
<feature type="region of interest" description="Disordered" evidence="1">
    <location>
        <begin position="396"/>
        <end position="450"/>
    </location>
</feature>
<dbReference type="Proteomes" id="UP000079169">
    <property type="component" value="Unplaced"/>
</dbReference>
<dbReference type="PaxDb" id="121845-A0A3Q0J0W8"/>
<dbReference type="KEGG" id="dci:113468969"/>
<proteinExistence type="predicted"/>
<feature type="region of interest" description="Disordered" evidence="1">
    <location>
        <begin position="859"/>
        <end position="902"/>
    </location>
</feature>
<feature type="compositionally biased region" description="Basic and acidic residues" evidence="1">
    <location>
        <begin position="396"/>
        <end position="417"/>
    </location>
</feature>
<organism evidence="2 3">
    <name type="scientific">Diaphorina citri</name>
    <name type="common">Asian citrus psyllid</name>
    <dbReference type="NCBI Taxonomy" id="121845"/>
    <lineage>
        <taxon>Eukaryota</taxon>
        <taxon>Metazoa</taxon>
        <taxon>Ecdysozoa</taxon>
        <taxon>Arthropoda</taxon>
        <taxon>Hexapoda</taxon>
        <taxon>Insecta</taxon>
        <taxon>Pterygota</taxon>
        <taxon>Neoptera</taxon>
        <taxon>Paraneoptera</taxon>
        <taxon>Hemiptera</taxon>
        <taxon>Sternorrhyncha</taxon>
        <taxon>Psylloidea</taxon>
        <taxon>Psyllidae</taxon>
        <taxon>Diaphorininae</taxon>
        <taxon>Diaphorina</taxon>
    </lineage>
</organism>
<gene>
    <name evidence="3" type="primary">LOC113468969</name>
</gene>
<accession>A0A3Q0J0W8</accession>
<dbReference type="RefSeq" id="XP_026682119.1">
    <property type="nucleotide sequence ID" value="XM_026826318.1"/>
</dbReference>
<feature type="compositionally biased region" description="Low complexity" evidence="1">
    <location>
        <begin position="498"/>
        <end position="513"/>
    </location>
</feature>
<sequence length="902" mass="95721">MSYRRENVTCGRDNYSYIGLSSEDMEAVGSEQGLIDGKINFDGTLRSVLNDAAEGRPVDARADVDNADAKVASKAGKGDGNDFDDHFGANRRRVPSIKSLMEVGEGSKLARSLVRLKSIIGKNKKHFGNNEELKDNNANLQLENLVREVLQNKNTPKPALTEETLFSTDNELDLCEVPPSHSPPLYYSPTSVAPPNLSSSQLSLYHHHHQHPPLSLKSPTLSVQSLSQQYNAHLSDSSHPTHLSATILKPSRCCCIHARSHGAVPSGSAPSGVSAGHGGIVPSGAIGIVPSGGVAAHGGVAPHWGTAPSGASVGHGGIPSWTGPSGAPSDEVPGRGKRKSLHAQDPESPAKASSKYSNNIFRSDETEWRTEPSSRAIKSFKDRLKGASPEIVNEKADRLSEVTRRGKRLSLSDDANKGGHLSKRFSVPLEPNKTEPTLVHSETQSTSNNASSVITHLMRPFHHQGASSSPSAVHSPLSTALSSGTLDASGDPHRTSGLPSQAAQSDASSALPSNLPPATGPSLASDVAQRTSDLPSDAIQRVSNLPSDVGYRQDLPVQTSDLPSDAATRVPNLPSDARNDLPAHRTNLPDASHKSDLPPLSAQGGNAPTNLQSNTLHGQLQSNGVPSNSVRSAQSNGGHSNVMPSNGGQSNAQTNEAQSGVSSNGVQSNAQPNAVPSNGVQLNVQTNGAQSRGVPSNGGQSIAQTNAILSNIMSSNISQSHGVSSNAGESIAQTNRTHSNVSQSNGSHSEAQTGVPSAGVTLVKDLARAPLRDPVSHRSSISMSKSPHRRQSVIHQSPSLHQIAHQQNICCCQFQVKYNEDLETDPHVCNSRYSESYNEDLETDPHVCNSRYSESYNEDLETDPHVCNSRYSESYNEDLETDPHVCNSRYSESYNEDLETGD</sequence>
<feature type="compositionally biased region" description="Polar residues" evidence="1">
    <location>
        <begin position="603"/>
        <end position="681"/>
    </location>
</feature>
<reference evidence="3" key="1">
    <citation type="submission" date="2025-08" db="UniProtKB">
        <authorList>
            <consortium name="RefSeq"/>
        </authorList>
    </citation>
    <scope>IDENTIFICATION</scope>
</reference>
<feature type="compositionally biased region" description="Polar residues" evidence="1">
    <location>
        <begin position="736"/>
        <end position="755"/>
    </location>
</feature>
<feature type="compositionally biased region" description="Low complexity" evidence="1">
    <location>
        <begin position="466"/>
        <end position="478"/>
    </location>
</feature>
<feature type="region of interest" description="Disordered" evidence="1">
    <location>
        <begin position="305"/>
        <end position="358"/>
    </location>
</feature>
<feature type="region of interest" description="Disordered" evidence="1">
    <location>
        <begin position="462"/>
        <end position="681"/>
    </location>
</feature>
<dbReference type="GeneID" id="113468969"/>
<feature type="compositionally biased region" description="Polar residues" evidence="1">
    <location>
        <begin position="440"/>
        <end position="450"/>
    </location>
</feature>
<evidence type="ECO:0000313" key="3">
    <source>
        <dbReference type="RefSeq" id="XP_026682119.1"/>
    </source>
</evidence>
<feature type="region of interest" description="Disordered" evidence="1">
    <location>
        <begin position="768"/>
        <end position="796"/>
    </location>
</feature>